<evidence type="ECO:0000313" key="1">
    <source>
        <dbReference type="EMBL" id="NZA00615.1"/>
    </source>
</evidence>
<dbReference type="InterPro" id="IPR036748">
    <property type="entry name" value="MTH938-like_sf"/>
</dbReference>
<name>A0A853IP04_9BURK</name>
<dbReference type="Gene3D" id="3.40.1230.10">
    <property type="entry name" value="MTH938-like"/>
    <property type="match status" value="1"/>
</dbReference>
<organism evidence="1 2">
    <name type="scientific">Ottowia beijingensis</name>
    <dbReference type="NCBI Taxonomy" id="1207057"/>
    <lineage>
        <taxon>Bacteria</taxon>
        <taxon>Pseudomonadati</taxon>
        <taxon>Pseudomonadota</taxon>
        <taxon>Betaproteobacteria</taxon>
        <taxon>Burkholderiales</taxon>
        <taxon>Comamonadaceae</taxon>
        <taxon>Ottowia</taxon>
    </lineage>
</organism>
<sequence length="131" mass="14137">MKFQPDQFGSAITSYGPGWIAVAGERIDRSVVLHSTGERTDWRCSHFDELTDAHFAPLAAHKPELVVFGSGAATRFPRPAWIRALVEAGIGVEAMDTGAACRTYNILAGEGRRVIAALLLEPGEESQDGLK</sequence>
<gene>
    <name evidence="1" type="ORF">H0I39_00355</name>
</gene>
<proteinExistence type="predicted"/>
<reference evidence="1 2" key="1">
    <citation type="submission" date="2020-07" db="EMBL/GenBank/DDBJ databases">
        <authorList>
            <person name="Maaloum M."/>
        </authorList>
    </citation>
    <scope>NUCLEOTIDE SEQUENCE [LARGE SCALE GENOMIC DNA]</scope>
    <source>
        <strain evidence="1 2">GCS-AN-3</strain>
    </source>
</reference>
<dbReference type="CDD" id="cd05560">
    <property type="entry name" value="Xcc1710_like"/>
    <property type="match status" value="1"/>
</dbReference>
<dbReference type="PANTHER" id="PTHR21192:SF2">
    <property type="entry name" value="NADH DEHYDROGENASE [UBIQUINONE] 1 ALPHA SUBCOMPLEX ASSEMBLY FACTOR 3"/>
    <property type="match status" value="1"/>
</dbReference>
<dbReference type="Proteomes" id="UP000589716">
    <property type="component" value="Unassembled WGS sequence"/>
</dbReference>
<dbReference type="InterPro" id="IPR007523">
    <property type="entry name" value="NDUFAF3/AAMDC"/>
</dbReference>
<dbReference type="Pfam" id="PF04430">
    <property type="entry name" value="DUF498"/>
    <property type="match status" value="1"/>
</dbReference>
<dbReference type="SUPFAM" id="SSF64076">
    <property type="entry name" value="MTH938-like"/>
    <property type="match status" value="1"/>
</dbReference>
<dbReference type="EMBL" id="JACCKX010000001">
    <property type="protein sequence ID" value="NZA00615.1"/>
    <property type="molecule type" value="Genomic_DNA"/>
</dbReference>
<evidence type="ECO:0000313" key="2">
    <source>
        <dbReference type="Proteomes" id="UP000589716"/>
    </source>
</evidence>
<dbReference type="PANTHER" id="PTHR21192">
    <property type="entry name" value="NUCLEAR PROTEIN E3-3"/>
    <property type="match status" value="1"/>
</dbReference>
<dbReference type="AlphaFoldDB" id="A0A853IP04"/>
<keyword evidence="2" id="KW-1185">Reference proteome</keyword>
<accession>A0A853IP04</accession>
<protein>
    <submittedName>
        <fullName evidence="1">Mth938-like domain-containing protein</fullName>
    </submittedName>
</protein>
<comment type="caution">
    <text evidence="1">The sequence shown here is derived from an EMBL/GenBank/DDBJ whole genome shotgun (WGS) entry which is preliminary data.</text>
</comment>
<dbReference type="RefSeq" id="WP_180549181.1">
    <property type="nucleotide sequence ID" value="NZ_JACCKX010000001.1"/>
</dbReference>